<evidence type="ECO:0000313" key="2">
    <source>
        <dbReference type="Proteomes" id="UP000095544"/>
    </source>
</evidence>
<sequence>MKYLVVYIAGMSMGNAVVNFRHSPPTIKDIRDAEKEISNIIESEWNPIIVNWMGISDDSDI</sequence>
<gene>
    <name evidence="1" type="ORF">ERS852491_05037</name>
</gene>
<dbReference type="AlphaFoldDB" id="A0A174MRA8"/>
<dbReference type="Proteomes" id="UP000095544">
    <property type="component" value="Unassembled WGS sequence"/>
</dbReference>
<dbReference type="STRING" id="39482.ERS852491_05037"/>
<proteinExistence type="predicted"/>
<reference evidence="1 2" key="1">
    <citation type="submission" date="2015-09" db="EMBL/GenBank/DDBJ databases">
        <authorList>
            <consortium name="Pathogen Informatics"/>
        </authorList>
    </citation>
    <scope>NUCLEOTIDE SEQUENCE [LARGE SCALE GENOMIC DNA]</scope>
    <source>
        <strain evidence="1 2">2789STDY5834876</strain>
    </source>
</reference>
<protein>
    <submittedName>
        <fullName evidence="1">Uncharacterized protein</fullName>
    </submittedName>
</protein>
<organism evidence="1 2">
    <name type="scientific">Faecalicatena contorta</name>
    <dbReference type="NCBI Taxonomy" id="39482"/>
    <lineage>
        <taxon>Bacteria</taxon>
        <taxon>Bacillati</taxon>
        <taxon>Bacillota</taxon>
        <taxon>Clostridia</taxon>
        <taxon>Lachnospirales</taxon>
        <taxon>Lachnospiraceae</taxon>
        <taxon>Faecalicatena</taxon>
    </lineage>
</organism>
<dbReference type="RefSeq" id="WP_055155321.1">
    <property type="nucleotide sequence ID" value="NZ_CYZU01000095.1"/>
</dbReference>
<evidence type="ECO:0000313" key="1">
    <source>
        <dbReference type="EMBL" id="CUP38962.1"/>
    </source>
</evidence>
<dbReference type="EMBL" id="CYZU01000095">
    <property type="protein sequence ID" value="CUP38962.1"/>
    <property type="molecule type" value="Genomic_DNA"/>
</dbReference>
<accession>A0A174MRA8</accession>
<name>A0A174MRA8_9FIRM</name>